<keyword evidence="2 4" id="KW-0863">Zinc-finger</keyword>
<name>A0AAD7B301_9AGAR</name>
<dbReference type="EMBL" id="JARKIF010000045">
    <property type="protein sequence ID" value="KAJ7608380.1"/>
    <property type="molecule type" value="Genomic_DNA"/>
</dbReference>
<keyword evidence="1" id="KW-0479">Metal-binding</keyword>
<sequence length="580" mass="65747">MAQNERRHTERLIKVRATPLRYITTARNQTLSGLAALDTLSRVWPDIPRTQELGALDVFLSHLRAEAVPSPSSFRKWQLDADFAHTSLGGVGQLWRLRTDPKVATYTRALLDALPGIIKWSQYIYCLAQAPVHFHTLIIVFRTLCIVPDILAAMVGAHDCVKLVTQLWIWEDHCQSMGHAIRATPAETLGIFLKSSTSSRKNDLRDRVIEASGGDAEFLVQLILRRIKKANKKLEIDAEVNVLVEHIGLLVGLCEQHPHSLRCALFNAGGLVTMTRTLAALPDGVGRDVSKSSAVRLFASCITFFLTFLEGDDYPSILLAVRAGFMDAFIEACPAFLHMGRDVTDMAMAIVRDKLPRYCVYRSFALQMMPFARKFKSSPDYEGLRKLPVINAAFVPMSTALAKRMSALEEEGLGRRCFNPQCQRVDIGKNFKQCGSCQVAYYCSLECQKADWNYSHRQLCKNFSLWNQIWGSRIKHDLSSIRFFAEWTAKLNFETFRAIAQRDFSDTPREQLFLYIDFTCVPETYSVQSMNNLTMDERMTGDALRSYCPESSAILKYRIKNGAEVQDMWGCARRDNFWAD</sequence>
<comment type="caution">
    <text evidence="6">The sequence shown here is derived from an EMBL/GenBank/DDBJ whole genome shotgun (WGS) entry which is preliminary data.</text>
</comment>
<evidence type="ECO:0000259" key="5">
    <source>
        <dbReference type="PROSITE" id="PS50865"/>
    </source>
</evidence>
<dbReference type="AlphaFoldDB" id="A0AAD7B301"/>
<dbReference type="Gene3D" id="6.10.140.2220">
    <property type="match status" value="1"/>
</dbReference>
<dbReference type="Proteomes" id="UP001221142">
    <property type="component" value="Unassembled WGS sequence"/>
</dbReference>
<evidence type="ECO:0000256" key="3">
    <source>
        <dbReference type="ARBA" id="ARBA00022833"/>
    </source>
</evidence>
<proteinExistence type="predicted"/>
<dbReference type="GO" id="GO:0008270">
    <property type="term" value="F:zinc ion binding"/>
    <property type="evidence" value="ECO:0007669"/>
    <property type="project" value="UniProtKB-KW"/>
</dbReference>
<dbReference type="Pfam" id="PF01753">
    <property type="entry name" value="zf-MYND"/>
    <property type="match status" value="1"/>
</dbReference>
<evidence type="ECO:0000256" key="1">
    <source>
        <dbReference type="ARBA" id="ARBA00022723"/>
    </source>
</evidence>
<feature type="domain" description="MYND-type" evidence="5">
    <location>
        <begin position="419"/>
        <end position="460"/>
    </location>
</feature>
<evidence type="ECO:0000313" key="6">
    <source>
        <dbReference type="EMBL" id="KAJ7608380.1"/>
    </source>
</evidence>
<keyword evidence="7" id="KW-1185">Reference proteome</keyword>
<gene>
    <name evidence="6" type="ORF">FB45DRAFT_1129618</name>
</gene>
<dbReference type="PROSITE" id="PS50865">
    <property type="entry name" value="ZF_MYND_2"/>
    <property type="match status" value="1"/>
</dbReference>
<protein>
    <recommendedName>
        <fullName evidence="5">MYND-type domain-containing protein</fullName>
    </recommendedName>
</protein>
<organism evidence="6 7">
    <name type="scientific">Roridomyces roridus</name>
    <dbReference type="NCBI Taxonomy" id="1738132"/>
    <lineage>
        <taxon>Eukaryota</taxon>
        <taxon>Fungi</taxon>
        <taxon>Dikarya</taxon>
        <taxon>Basidiomycota</taxon>
        <taxon>Agaricomycotina</taxon>
        <taxon>Agaricomycetes</taxon>
        <taxon>Agaricomycetidae</taxon>
        <taxon>Agaricales</taxon>
        <taxon>Marasmiineae</taxon>
        <taxon>Mycenaceae</taxon>
        <taxon>Roridomyces</taxon>
    </lineage>
</organism>
<evidence type="ECO:0000256" key="2">
    <source>
        <dbReference type="ARBA" id="ARBA00022771"/>
    </source>
</evidence>
<reference evidence="6" key="1">
    <citation type="submission" date="2023-03" db="EMBL/GenBank/DDBJ databases">
        <title>Massive genome expansion in bonnet fungi (Mycena s.s.) driven by repeated elements and novel gene families across ecological guilds.</title>
        <authorList>
            <consortium name="Lawrence Berkeley National Laboratory"/>
            <person name="Harder C.B."/>
            <person name="Miyauchi S."/>
            <person name="Viragh M."/>
            <person name="Kuo A."/>
            <person name="Thoen E."/>
            <person name="Andreopoulos B."/>
            <person name="Lu D."/>
            <person name="Skrede I."/>
            <person name="Drula E."/>
            <person name="Henrissat B."/>
            <person name="Morin E."/>
            <person name="Kohler A."/>
            <person name="Barry K."/>
            <person name="LaButti K."/>
            <person name="Morin E."/>
            <person name="Salamov A."/>
            <person name="Lipzen A."/>
            <person name="Mereny Z."/>
            <person name="Hegedus B."/>
            <person name="Baldrian P."/>
            <person name="Stursova M."/>
            <person name="Weitz H."/>
            <person name="Taylor A."/>
            <person name="Grigoriev I.V."/>
            <person name="Nagy L.G."/>
            <person name="Martin F."/>
            <person name="Kauserud H."/>
        </authorList>
    </citation>
    <scope>NUCLEOTIDE SEQUENCE</scope>
    <source>
        <strain evidence="6">9284</strain>
    </source>
</reference>
<evidence type="ECO:0000256" key="4">
    <source>
        <dbReference type="PROSITE-ProRule" id="PRU00134"/>
    </source>
</evidence>
<dbReference type="InterPro" id="IPR002893">
    <property type="entry name" value="Znf_MYND"/>
</dbReference>
<accession>A0AAD7B301</accession>
<keyword evidence="3" id="KW-0862">Zinc</keyword>
<evidence type="ECO:0000313" key="7">
    <source>
        <dbReference type="Proteomes" id="UP001221142"/>
    </source>
</evidence>
<dbReference type="SUPFAM" id="SSF144232">
    <property type="entry name" value="HIT/MYND zinc finger-like"/>
    <property type="match status" value="1"/>
</dbReference>